<dbReference type="SUPFAM" id="SSF52047">
    <property type="entry name" value="RNI-like"/>
    <property type="match status" value="1"/>
</dbReference>
<evidence type="ECO:0000256" key="4">
    <source>
        <dbReference type="SAM" id="MobiDB-lite"/>
    </source>
</evidence>
<dbReference type="GO" id="GO:0031267">
    <property type="term" value="F:small GTPase binding"/>
    <property type="evidence" value="ECO:0007669"/>
    <property type="project" value="TreeGrafter"/>
</dbReference>
<feature type="compositionally biased region" description="Basic and acidic residues" evidence="4">
    <location>
        <begin position="427"/>
        <end position="437"/>
    </location>
</feature>
<evidence type="ECO:0000256" key="1">
    <source>
        <dbReference type="ARBA" id="ARBA00022468"/>
    </source>
</evidence>
<dbReference type="SMART" id="SM00368">
    <property type="entry name" value="LRR_RI"/>
    <property type="match status" value="7"/>
</dbReference>
<dbReference type="InterPro" id="IPR032675">
    <property type="entry name" value="LRR_dom_sf"/>
</dbReference>
<organism evidence="7">
    <name type="scientific">Hydatigena taeniaeformis</name>
    <name type="common">Feline tapeworm</name>
    <name type="synonym">Taenia taeniaeformis</name>
    <dbReference type="NCBI Taxonomy" id="6205"/>
    <lineage>
        <taxon>Eukaryota</taxon>
        <taxon>Metazoa</taxon>
        <taxon>Spiralia</taxon>
        <taxon>Lophotrochozoa</taxon>
        <taxon>Platyhelminthes</taxon>
        <taxon>Cestoda</taxon>
        <taxon>Eucestoda</taxon>
        <taxon>Cyclophyllidea</taxon>
        <taxon>Taeniidae</taxon>
        <taxon>Hydatigera</taxon>
    </lineage>
</organism>
<dbReference type="PANTHER" id="PTHR24113">
    <property type="entry name" value="RAN GTPASE-ACTIVATING PROTEIN 1"/>
    <property type="match status" value="1"/>
</dbReference>
<dbReference type="InterPro" id="IPR027038">
    <property type="entry name" value="RanGap"/>
</dbReference>
<dbReference type="GO" id="GO:0006913">
    <property type="term" value="P:nucleocytoplasmic transport"/>
    <property type="evidence" value="ECO:0007669"/>
    <property type="project" value="TreeGrafter"/>
</dbReference>
<dbReference type="InterPro" id="IPR001611">
    <property type="entry name" value="Leu-rich_rpt"/>
</dbReference>
<dbReference type="GO" id="GO:0005634">
    <property type="term" value="C:nucleus"/>
    <property type="evidence" value="ECO:0007669"/>
    <property type="project" value="TreeGrafter"/>
</dbReference>
<dbReference type="Pfam" id="PF13516">
    <property type="entry name" value="LRR_6"/>
    <property type="match status" value="4"/>
</dbReference>
<accession>A0A0R3X3C2</accession>
<feature type="compositionally biased region" description="Acidic residues" evidence="4">
    <location>
        <begin position="353"/>
        <end position="362"/>
    </location>
</feature>
<dbReference type="Proteomes" id="UP000274429">
    <property type="component" value="Unassembled WGS sequence"/>
</dbReference>
<dbReference type="GO" id="GO:0005829">
    <property type="term" value="C:cytosol"/>
    <property type="evidence" value="ECO:0007669"/>
    <property type="project" value="TreeGrafter"/>
</dbReference>
<evidence type="ECO:0000313" key="5">
    <source>
        <dbReference type="EMBL" id="VDM32287.1"/>
    </source>
</evidence>
<dbReference type="STRING" id="6205.A0A0R3X3C2"/>
<feature type="region of interest" description="Disordered" evidence="4">
    <location>
        <begin position="352"/>
        <end position="447"/>
    </location>
</feature>
<dbReference type="PANTHER" id="PTHR24113:SF12">
    <property type="entry name" value="RAN GTPASE-ACTIVATING PROTEIN 1"/>
    <property type="match status" value="1"/>
</dbReference>
<reference evidence="5 6" key="2">
    <citation type="submission" date="2018-11" db="EMBL/GenBank/DDBJ databases">
        <authorList>
            <consortium name="Pathogen Informatics"/>
        </authorList>
    </citation>
    <scope>NUCLEOTIDE SEQUENCE [LARGE SCALE GENOMIC DNA]</scope>
</reference>
<evidence type="ECO:0000313" key="7">
    <source>
        <dbReference type="WBParaSite" id="TTAC_0000784001-mRNA-1"/>
    </source>
</evidence>
<dbReference type="GO" id="GO:0005096">
    <property type="term" value="F:GTPase activator activity"/>
    <property type="evidence" value="ECO:0007669"/>
    <property type="project" value="UniProtKB-KW"/>
</dbReference>
<keyword evidence="1" id="KW-0343">GTPase activation</keyword>
<dbReference type="AlphaFoldDB" id="A0A0R3X3C2"/>
<keyword evidence="2" id="KW-0433">Leucine-rich repeat</keyword>
<protein>
    <submittedName>
        <fullName evidence="7">Ran GTPase-activating protein 1</fullName>
    </submittedName>
</protein>
<evidence type="ECO:0000256" key="3">
    <source>
        <dbReference type="ARBA" id="ARBA00022737"/>
    </source>
</evidence>
<dbReference type="WBParaSite" id="TTAC_0000784001-mRNA-1">
    <property type="protein sequence ID" value="TTAC_0000784001-mRNA-1"/>
    <property type="gene ID" value="TTAC_0000784001"/>
</dbReference>
<proteinExistence type="predicted"/>
<keyword evidence="6" id="KW-1185">Reference proteome</keyword>
<dbReference type="EMBL" id="UYWX01020409">
    <property type="protein sequence ID" value="VDM32287.1"/>
    <property type="molecule type" value="Genomic_DNA"/>
</dbReference>
<sequence>MDFDQNADIIVDFDGKSIKIDTEEDAKDILEAFNKHQSMTALRLSGNTVGVDGAHSIGSALAAHKNLKRCLFSDMFTGRMVDEIAPALKQISVGIMSSGAHLTELDLSDNAFGPRGVVGVTDLLSSPACFTLKVLRMNNQGLGHQGAKYLAEALSKGIKESGGKGLKLVHFSAGRNRLENVGACLLSDVFSQMQSLEELHLYQNGIGIHGSEGIKALSSAISKNTQMRVLNLSDNSLKEEGGIEVARTLKWLPHLKELMLDDCLIRSRGCRVLAHYLERDDFVPDLCRLSLYGNEIKRDAAVFLAFSLANRSNLTHLSLNGNEIGPAGIEEVLQVLSAENLLHAIAAEALSVGEEEEDDDDDVYHRAFNDDAGSDNEDDVIEEYEFESDNDEGSQEDYNGNEEDDDYEDGEEEGDDEAENSFVTVKDTNEKPNKPSGDDSANQTGTTGGSGFSFLSCLSSLQKENLPRENLFAGLNMTASTASGALFGNKSSSPFSSKLFAPPKLSTSTLPASSSFGQSGLFSSLSLPQVQPFDEKSILESLKAALSDTENDDSVTALIDKLTKQSPPPNWRLNFEEISSVPPESVVRLAFRSCQKSSSPSAQNLACDLLLAALTRKSGTASTSLVLPSARAVNHILLHLDAIKPDRSDTVERNVHTEVSNPQNLTTAIDLVASLLKRHGDLLGDDIRKPLALLISQHRKQNIALESLLDALGTKMSSLSLST</sequence>
<dbReference type="GO" id="GO:0048471">
    <property type="term" value="C:perinuclear region of cytoplasm"/>
    <property type="evidence" value="ECO:0007669"/>
    <property type="project" value="TreeGrafter"/>
</dbReference>
<dbReference type="OrthoDB" id="184583at2759"/>
<evidence type="ECO:0000256" key="2">
    <source>
        <dbReference type="ARBA" id="ARBA00022614"/>
    </source>
</evidence>
<gene>
    <name evidence="5" type="ORF">TTAC_LOCUS7825</name>
</gene>
<name>A0A0R3X3C2_HYDTA</name>
<keyword evidence="3" id="KW-0677">Repeat</keyword>
<dbReference type="CDD" id="cd00116">
    <property type="entry name" value="LRR_RI"/>
    <property type="match status" value="1"/>
</dbReference>
<dbReference type="Gene3D" id="3.80.10.10">
    <property type="entry name" value="Ribonuclease Inhibitor"/>
    <property type="match status" value="1"/>
</dbReference>
<feature type="compositionally biased region" description="Acidic residues" evidence="4">
    <location>
        <begin position="372"/>
        <end position="419"/>
    </location>
</feature>
<evidence type="ECO:0000313" key="6">
    <source>
        <dbReference type="Proteomes" id="UP000274429"/>
    </source>
</evidence>
<reference evidence="7" key="1">
    <citation type="submission" date="2017-02" db="UniProtKB">
        <authorList>
            <consortium name="WormBaseParasite"/>
        </authorList>
    </citation>
    <scope>IDENTIFICATION</scope>
</reference>